<reference evidence="4" key="3">
    <citation type="submission" date="2018-08" db="EMBL/GenBank/DDBJ databases">
        <title>Streptococcus chenjunshii sp. nov., isolated from stools sample of the Tibetan antelope in the Qinghai-Tibet plateau, China.</title>
        <authorList>
            <person name="Tian Z."/>
        </authorList>
    </citation>
    <scope>NUCLEOTIDE SEQUENCE [LARGE SCALE GENOMIC DNA]</scope>
    <source>
        <strain evidence="4">Z15</strain>
    </source>
</reference>
<dbReference type="EMBL" id="QVQY01000001">
    <property type="protein sequence ID" value="RFU51913.1"/>
    <property type="molecule type" value="Genomic_DNA"/>
</dbReference>
<dbReference type="Proteomes" id="UP000246115">
    <property type="component" value="Chromosome"/>
</dbReference>
<dbReference type="KEGG" id="schj:DDV21_005790"/>
<evidence type="ECO:0000313" key="2">
    <source>
        <dbReference type="EMBL" id="RFU51913.1"/>
    </source>
</evidence>
<accession>A0A372KP96</accession>
<keyword evidence="6" id="KW-1185">Reference proteome</keyword>
<reference evidence="3 5" key="2">
    <citation type="submission" date="2018-08" db="EMBL/GenBank/DDBJ databases">
        <title>Draft genome of Streptococcus sp. nov. Z1.</title>
        <authorList>
            <person name="Tian Z."/>
        </authorList>
    </citation>
    <scope>NUCLEOTIDE SEQUENCE [LARGE SCALE GENOMIC DNA]</scope>
    <source>
        <strain evidence="3">Z1</strain>
        <strain evidence="5">Z1(2018)</strain>
    </source>
</reference>
<gene>
    <name evidence="1" type="ORF">DDV21_005790</name>
    <name evidence="2" type="ORF">DDV22_00255</name>
    <name evidence="3" type="ORF">DDV23_00810</name>
</gene>
<sequence>MYWLGIIIIILGLVGIQLYSRTYRKKITGPAEPIYIIQFRGIDSRPDILANANIAAHIKVIAENGDEYRVYSKLNDSSLKQLIRDEYNLRVSQVVVSSPAGIVFP</sequence>
<dbReference type="Proteomes" id="UP000264056">
    <property type="component" value="Unassembled WGS sequence"/>
</dbReference>
<evidence type="ECO:0000313" key="3">
    <source>
        <dbReference type="EMBL" id="RFU54105.1"/>
    </source>
</evidence>
<name>A0A372KP96_9STRE</name>
<evidence type="ECO:0000313" key="1">
    <source>
        <dbReference type="EMBL" id="AXQ78623.1"/>
    </source>
</evidence>
<evidence type="ECO:0000313" key="6">
    <source>
        <dbReference type="Proteomes" id="UP000264056"/>
    </source>
</evidence>
<accession>A0A346NC78</accession>
<evidence type="ECO:0000313" key="4">
    <source>
        <dbReference type="Proteomes" id="UP000246115"/>
    </source>
</evidence>
<dbReference type="RefSeq" id="WP_116877201.1">
    <property type="nucleotide sequence ID" value="NZ_CP031733.1"/>
</dbReference>
<dbReference type="EMBL" id="CP031733">
    <property type="protein sequence ID" value="AXQ78623.1"/>
    <property type="molecule type" value="Genomic_DNA"/>
</dbReference>
<dbReference type="EMBL" id="QVQZ01000001">
    <property type="protein sequence ID" value="RFU54105.1"/>
    <property type="molecule type" value="Genomic_DNA"/>
</dbReference>
<dbReference type="Proteomes" id="UP000262901">
    <property type="component" value="Unassembled WGS sequence"/>
</dbReference>
<proteinExistence type="predicted"/>
<dbReference type="AlphaFoldDB" id="A0A372KP96"/>
<organism evidence="3 5">
    <name type="scientific">Streptococcus chenjunshii</name>
    <dbReference type="NCBI Taxonomy" id="2173853"/>
    <lineage>
        <taxon>Bacteria</taxon>
        <taxon>Bacillati</taxon>
        <taxon>Bacillota</taxon>
        <taxon>Bacilli</taxon>
        <taxon>Lactobacillales</taxon>
        <taxon>Streptococcaceae</taxon>
        <taxon>Streptococcus</taxon>
    </lineage>
</organism>
<protein>
    <submittedName>
        <fullName evidence="3">Uncharacterized protein</fullName>
    </submittedName>
</protein>
<reference evidence="2 6" key="1">
    <citation type="submission" date="2018-08" db="EMBL/GenBank/DDBJ databases">
        <title>Draft genome of Streptococcus sp .nov. Z2.</title>
        <authorList>
            <person name="Tian Z."/>
        </authorList>
    </citation>
    <scope>NUCLEOTIDE SEQUENCE [LARGE SCALE GENOMIC DNA]</scope>
    <source>
        <strain evidence="2 6">Z2</strain>
    </source>
</reference>
<dbReference type="OrthoDB" id="2233685at2"/>
<reference evidence="1" key="4">
    <citation type="journal article" date="2019" name="Int. J. Syst. Evol. Microbiol.">
        <title>Streptococcus chenjunshii sp. nov. isolated from feces of Tibetan antelopes.</title>
        <authorList>
            <person name="Tian Z."/>
            <person name="Lu S."/>
            <person name="Jin D."/>
            <person name="Yang J."/>
            <person name="Pu J."/>
            <person name="Lai X.H."/>
            <person name="Bai X.N."/>
            <person name="Wu X.M."/>
            <person name="Li J."/>
            <person name="Wang S."/>
            <person name="Xu J."/>
        </authorList>
    </citation>
    <scope>NUCLEOTIDE SEQUENCE</scope>
    <source>
        <strain evidence="1">Z15</strain>
    </source>
</reference>
<evidence type="ECO:0000313" key="5">
    <source>
        <dbReference type="Proteomes" id="UP000262901"/>
    </source>
</evidence>